<accession>A0A8S5SAH0</accession>
<organism evidence="1">
    <name type="scientific">Siphoviridae sp. ctgaY24</name>
    <dbReference type="NCBI Taxonomy" id="2827911"/>
    <lineage>
        <taxon>Viruses</taxon>
        <taxon>Duplodnaviria</taxon>
        <taxon>Heunggongvirae</taxon>
        <taxon>Uroviricota</taxon>
        <taxon>Caudoviricetes</taxon>
    </lineage>
</organism>
<protein>
    <submittedName>
        <fullName evidence="1">Uncharacterized protein</fullName>
    </submittedName>
</protein>
<dbReference type="EMBL" id="BK032562">
    <property type="protein sequence ID" value="DAF48060.1"/>
    <property type="molecule type" value="Genomic_DNA"/>
</dbReference>
<proteinExistence type="predicted"/>
<name>A0A8S5SAH0_9CAUD</name>
<evidence type="ECO:0000313" key="1">
    <source>
        <dbReference type="EMBL" id="DAF48060.1"/>
    </source>
</evidence>
<reference evidence="1" key="1">
    <citation type="journal article" date="2021" name="Proc. Natl. Acad. Sci. U.S.A.">
        <title>A Catalog of Tens of Thousands of Viruses from Human Metagenomes Reveals Hidden Associations with Chronic Diseases.</title>
        <authorList>
            <person name="Tisza M.J."/>
            <person name="Buck C.B."/>
        </authorList>
    </citation>
    <scope>NUCLEOTIDE SEQUENCE</scope>
    <source>
        <strain evidence="1">CtgaY24</strain>
    </source>
</reference>
<sequence>MKEMVYKNYMENGQEVIEILDEGIYKSFHYVIVSYGTHPCAYIEIPKDNVSDEDKLIDIDCHGGITYVSTIGLIKPNNENHRDGHWIGWDYAHACDYIGYLPVDFTITNGLKKWTTKEILEEVKDVIEQLIKS</sequence>